<dbReference type="PATRIC" id="fig|1961.12.peg.7059"/>
<dbReference type="OrthoDB" id="157052at2"/>
<dbReference type="AlphaFoldDB" id="A0A0L8M4F2"/>
<evidence type="ECO:0000313" key="2">
    <source>
        <dbReference type="Proteomes" id="UP000037084"/>
    </source>
</evidence>
<dbReference type="Proteomes" id="UP000037084">
    <property type="component" value="Unassembled WGS sequence"/>
</dbReference>
<sequence length="310" mass="32857">MTYNDTHEPGTIRKLWQLLEPVHAVVYFAPEAYEEAGALGYATDDRWPMYFAYRAAPLGPVAAGLVNALFHSFAPHMVEHYLAQSWHTAPPARVLAARAVAADRALHTLLGGRTASPELAEAARLARRAAGSVTTGGRPLAAANAALPWPSAPHAVLWHAATILREHRGDGHLAALQAHHLDPVESLVLQSGVGAAPAQWFESRQWSAGEWQAARGRLAARGLLTENGDHGGDGDGGDGDGAATAAGLALRTEVEKLTDELASEPWSALTPQEADRLAELLLPPVLDIVAAGILPTRGTLGIGMKYDYEA</sequence>
<evidence type="ECO:0000313" key="1">
    <source>
        <dbReference type="EMBL" id="KOG45263.1"/>
    </source>
</evidence>
<reference evidence="2" key="1">
    <citation type="submission" date="2015-07" db="EMBL/GenBank/DDBJ databases">
        <authorList>
            <consortium name="Consortium for Microbial Forensics and Genomics (microFORGE)"/>
            <person name="Knight B.M."/>
            <person name="Roberts D.P."/>
            <person name="Lin D."/>
            <person name="Hari K."/>
            <person name="Fletcher J."/>
            <person name="Melcher U."/>
            <person name="Blagden T."/>
            <person name="Winegar R.A."/>
        </authorList>
    </citation>
    <scope>NUCLEOTIDE SEQUENCE [LARGE SCALE GENOMIC DNA]</scope>
    <source>
        <strain evidence="2">NRRL B-1447</strain>
    </source>
</reference>
<comment type="caution">
    <text evidence="1">The sequence shown here is derived from an EMBL/GenBank/DDBJ whole genome shotgun (WGS) entry which is preliminary data.</text>
</comment>
<dbReference type="RefSeq" id="WP_053176554.1">
    <property type="nucleotide sequence ID" value="NZ_LGUV01000368.1"/>
</dbReference>
<dbReference type="NCBIfam" id="NF047719">
    <property type="entry name" value="SCO6745_fam_HTH"/>
    <property type="match status" value="1"/>
</dbReference>
<accession>A0A0L8M4F2</accession>
<proteinExistence type="predicted"/>
<dbReference type="InterPro" id="IPR054058">
    <property type="entry name" value="HTH_67"/>
</dbReference>
<name>A0A0L8M4F2_STRVG</name>
<dbReference type="EMBL" id="LGUV01000368">
    <property type="protein sequence ID" value="KOG45263.1"/>
    <property type="molecule type" value="Genomic_DNA"/>
</dbReference>
<gene>
    <name evidence="1" type="ORF">ADK75_31895</name>
</gene>
<evidence type="ECO:0008006" key="3">
    <source>
        <dbReference type="Google" id="ProtNLM"/>
    </source>
</evidence>
<dbReference type="Pfam" id="PF21863">
    <property type="entry name" value="HTH_67"/>
    <property type="match status" value="1"/>
</dbReference>
<organism evidence="1 2">
    <name type="scientific">Streptomyces virginiae</name>
    <name type="common">Streptomyces cinnamonensis</name>
    <dbReference type="NCBI Taxonomy" id="1961"/>
    <lineage>
        <taxon>Bacteria</taxon>
        <taxon>Bacillati</taxon>
        <taxon>Actinomycetota</taxon>
        <taxon>Actinomycetes</taxon>
        <taxon>Kitasatosporales</taxon>
        <taxon>Streptomycetaceae</taxon>
        <taxon>Streptomyces</taxon>
    </lineage>
</organism>
<protein>
    <recommendedName>
        <fullName evidence="3">SalK</fullName>
    </recommendedName>
</protein>